<gene>
    <name evidence="9" type="primary">lysA</name>
    <name evidence="9" type="ORF">ERS852520_02643</name>
</gene>
<evidence type="ECO:0000256" key="2">
    <source>
        <dbReference type="ARBA" id="ARBA00022793"/>
    </source>
</evidence>
<dbReference type="Gene3D" id="3.20.20.10">
    <property type="entry name" value="Alanine racemase"/>
    <property type="match status" value="1"/>
</dbReference>
<evidence type="ECO:0000256" key="4">
    <source>
        <dbReference type="ARBA" id="ARBA00023239"/>
    </source>
</evidence>
<dbReference type="FunFam" id="3.20.20.10:FF:000003">
    <property type="entry name" value="Diaminopimelate decarboxylase"/>
    <property type="match status" value="1"/>
</dbReference>
<evidence type="ECO:0000259" key="8">
    <source>
        <dbReference type="Pfam" id="PF02784"/>
    </source>
</evidence>
<evidence type="ECO:0000256" key="6">
    <source>
        <dbReference type="RuleBase" id="RU003737"/>
    </source>
</evidence>
<organism evidence="9 10">
    <name type="scientific">Anaerostipes hadrus</name>
    <dbReference type="NCBI Taxonomy" id="649756"/>
    <lineage>
        <taxon>Bacteria</taxon>
        <taxon>Bacillati</taxon>
        <taxon>Bacillota</taxon>
        <taxon>Clostridia</taxon>
        <taxon>Lachnospirales</taxon>
        <taxon>Lachnospiraceae</taxon>
        <taxon>Anaerostipes</taxon>
    </lineage>
</organism>
<dbReference type="Proteomes" id="UP000095564">
    <property type="component" value="Unassembled WGS sequence"/>
</dbReference>
<dbReference type="CDD" id="cd06828">
    <property type="entry name" value="PLPDE_III_DapDC"/>
    <property type="match status" value="1"/>
</dbReference>
<dbReference type="OrthoDB" id="9802241at2"/>
<evidence type="ECO:0000256" key="1">
    <source>
        <dbReference type="ARBA" id="ARBA00001933"/>
    </source>
</evidence>
<accession>A0A174SIL9</accession>
<dbReference type="PRINTS" id="PR01181">
    <property type="entry name" value="DAPDCRBXLASE"/>
</dbReference>
<comment type="similarity">
    <text evidence="6">Belongs to the Orn/Lys/Arg decarboxylase class-II family.</text>
</comment>
<dbReference type="InterPro" id="IPR022644">
    <property type="entry name" value="De-COase2_N"/>
</dbReference>
<dbReference type="GO" id="GO:0009089">
    <property type="term" value="P:lysine biosynthetic process via diaminopimelate"/>
    <property type="evidence" value="ECO:0007669"/>
    <property type="project" value="InterPro"/>
</dbReference>
<dbReference type="InterPro" id="IPR000183">
    <property type="entry name" value="Orn/DAP/Arg_de-COase"/>
</dbReference>
<feature type="domain" description="Orn/DAP/Arg decarboxylase 2 C-terminal" evidence="7">
    <location>
        <begin position="280"/>
        <end position="368"/>
    </location>
</feature>
<evidence type="ECO:0000313" key="9">
    <source>
        <dbReference type="EMBL" id="CUP95305.1"/>
    </source>
</evidence>
<sequence length="416" mass="46244">MAKVPFVTKEQLDEIVKKYPTPFHLYDEKGIRETARGLYKAFSWNKGFKEYFAVKATPNPTILKILKEEGCGTDCSSLTELMMSDRCGFDGSEIMFSSNDTPAEEFILAKQLGATINLDDITHIEFLKECAGIPEKISCRYNPGGVFALGTDIMDNPGDAKYGMTTEQIFEAFKQLKELGVKEFGIHSFLASNTVTNEYYPTLAKQLFELAVKLKEEVGVHIGFINLSGGVGIPYLPDQEGNDIAVIGEGVHKVYDEVLVPAGMGDVKIFTELGRYMLAPNGHLVTKAIHEKHTHKEYIGVDACAVNLMRPAMYGAYHHITVMGKENEPADHVYDITGSLCENNDKFAIDRKLPKINMGDLLVIHDTGAHGFAMGYNYNGKLKSAEILLKEDGTTEMIRRAETPEDYFATIKGFNF</sequence>
<dbReference type="PRINTS" id="PR01179">
    <property type="entry name" value="ODADCRBXLASE"/>
</dbReference>
<keyword evidence="2" id="KW-0210">Decarboxylase</keyword>
<dbReference type="SUPFAM" id="SSF51419">
    <property type="entry name" value="PLP-binding barrel"/>
    <property type="match status" value="1"/>
</dbReference>
<evidence type="ECO:0000256" key="3">
    <source>
        <dbReference type="ARBA" id="ARBA00022898"/>
    </source>
</evidence>
<dbReference type="EC" id="4.1.1.20" evidence="9"/>
<dbReference type="InterPro" id="IPR029066">
    <property type="entry name" value="PLP-binding_barrel"/>
</dbReference>
<protein>
    <submittedName>
        <fullName evidence="9">Diaminopimelate decarboxylase</fullName>
        <ecNumber evidence="9">4.1.1.20</ecNumber>
    </submittedName>
</protein>
<name>A0A174SIL9_ANAHA</name>
<feature type="modified residue" description="N6-(pyridoxal phosphate)lysine" evidence="5">
    <location>
        <position position="55"/>
    </location>
</feature>
<dbReference type="SUPFAM" id="SSF50621">
    <property type="entry name" value="Alanine racemase C-terminal domain-like"/>
    <property type="match status" value="1"/>
</dbReference>
<dbReference type="InterPro" id="IPR002986">
    <property type="entry name" value="DAP_deCOOHase_LysA"/>
</dbReference>
<keyword evidence="3 5" id="KW-0663">Pyridoxal phosphate</keyword>
<keyword evidence="4 9" id="KW-0456">Lyase</keyword>
<feature type="domain" description="Orn/DAP/Arg decarboxylase 2 N-terminal" evidence="8">
    <location>
        <begin position="47"/>
        <end position="278"/>
    </location>
</feature>
<dbReference type="RefSeq" id="WP_055161395.1">
    <property type="nucleotide sequence ID" value="NZ_CZAU01000030.1"/>
</dbReference>
<comment type="cofactor">
    <cofactor evidence="1 5">
        <name>pyridoxal 5'-phosphate</name>
        <dbReference type="ChEBI" id="CHEBI:597326"/>
    </cofactor>
</comment>
<evidence type="ECO:0000313" key="10">
    <source>
        <dbReference type="Proteomes" id="UP000095564"/>
    </source>
</evidence>
<dbReference type="PANTHER" id="PTHR43727:SF2">
    <property type="entry name" value="GROUP IV DECARBOXYLASE"/>
    <property type="match status" value="1"/>
</dbReference>
<dbReference type="Pfam" id="PF02784">
    <property type="entry name" value="Orn_Arg_deC_N"/>
    <property type="match status" value="1"/>
</dbReference>
<dbReference type="InterPro" id="IPR022643">
    <property type="entry name" value="De-COase2_C"/>
</dbReference>
<dbReference type="GO" id="GO:0008836">
    <property type="term" value="F:diaminopimelate decarboxylase activity"/>
    <property type="evidence" value="ECO:0007669"/>
    <property type="project" value="UniProtKB-EC"/>
</dbReference>
<dbReference type="InterPro" id="IPR009006">
    <property type="entry name" value="Ala_racemase/Decarboxylase_C"/>
</dbReference>
<dbReference type="AlphaFoldDB" id="A0A174SIL9"/>
<dbReference type="Pfam" id="PF00278">
    <property type="entry name" value="Orn_DAP_Arg_deC"/>
    <property type="match status" value="1"/>
</dbReference>
<dbReference type="PANTHER" id="PTHR43727">
    <property type="entry name" value="DIAMINOPIMELATE DECARBOXYLASE"/>
    <property type="match status" value="1"/>
</dbReference>
<proteinExistence type="inferred from homology"/>
<dbReference type="EMBL" id="CZAU01000030">
    <property type="protein sequence ID" value="CUP95305.1"/>
    <property type="molecule type" value="Genomic_DNA"/>
</dbReference>
<reference evidence="9 10" key="1">
    <citation type="submission" date="2015-09" db="EMBL/GenBank/DDBJ databases">
        <authorList>
            <consortium name="Pathogen Informatics"/>
        </authorList>
    </citation>
    <scope>NUCLEOTIDE SEQUENCE [LARGE SCALE GENOMIC DNA]</scope>
    <source>
        <strain evidence="9 10">2789STDY5834908</strain>
    </source>
</reference>
<evidence type="ECO:0000256" key="5">
    <source>
        <dbReference type="PIRSR" id="PIRSR600183-50"/>
    </source>
</evidence>
<evidence type="ECO:0000259" key="7">
    <source>
        <dbReference type="Pfam" id="PF00278"/>
    </source>
</evidence>
<feature type="active site" description="Proton donor" evidence="5">
    <location>
        <position position="341"/>
    </location>
</feature>
<dbReference type="Gene3D" id="2.40.37.10">
    <property type="entry name" value="Lyase, Ornithine Decarboxylase, Chain A, domain 1"/>
    <property type="match status" value="1"/>
</dbReference>